<evidence type="ECO:0000313" key="2">
    <source>
        <dbReference type="EMBL" id="MBB4889308.1"/>
    </source>
</evidence>
<organism evidence="2 3">
    <name type="scientific">Streptomyces netropsis</name>
    <name type="common">Streptoverticillium netropsis</name>
    <dbReference type="NCBI Taxonomy" id="55404"/>
    <lineage>
        <taxon>Bacteria</taxon>
        <taxon>Bacillati</taxon>
        <taxon>Actinomycetota</taxon>
        <taxon>Actinomycetes</taxon>
        <taxon>Kitasatosporales</taxon>
        <taxon>Streptomycetaceae</taxon>
        <taxon>Streptomyces</taxon>
    </lineage>
</organism>
<reference evidence="2 3" key="1">
    <citation type="submission" date="2020-08" db="EMBL/GenBank/DDBJ databases">
        <title>Genomic Encyclopedia of Type Strains, Phase III (KMG-III): the genomes of soil and plant-associated and newly described type strains.</title>
        <authorList>
            <person name="Whitman W."/>
        </authorList>
    </citation>
    <scope>NUCLEOTIDE SEQUENCE [LARGE SCALE GENOMIC DNA]</scope>
    <source>
        <strain evidence="2 3">CECT 3265</strain>
    </source>
</reference>
<protein>
    <submittedName>
        <fullName evidence="2">ParB-like chromosome segregation protein Spo0J</fullName>
    </submittedName>
</protein>
<dbReference type="CDD" id="cd16387">
    <property type="entry name" value="ParB_N_Srx"/>
    <property type="match status" value="1"/>
</dbReference>
<feature type="domain" description="ParB-like N-terminal" evidence="1">
    <location>
        <begin position="27"/>
        <end position="81"/>
    </location>
</feature>
<sequence>MKTSFLNDKQIHPIEYRKWADAVRHFERHDKDRKKVDELKRSISERGLQKPIILGVSDRYPDVYVGDGHHRAVALMELGIESFAFHWYWIKNFGVRMEHEPFPYRLLGL</sequence>
<dbReference type="AlphaFoldDB" id="A0A7W7PHI7"/>
<dbReference type="Gene3D" id="3.90.1530.10">
    <property type="entry name" value="Conserved hypothetical protein from pyrococcus furiosus pfu- 392566-001, ParB domain"/>
    <property type="match status" value="1"/>
</dbReference>
<dbReference type="SUPFAM" id="SSF110849">
    <property type="entry name" value="ParB/Sulfiredoxin"/>
    <property type="match status" value="1"/>
</dbReference>
<evidence type="ECO:0000259" key="1">
    <source>
        <dbReference type="Pfam" id="PF02195"/>
    </source>
</evidence>
<evidence type="ECO:0000313" key="3">
    <source>
        <dbReference type="Proteomes" id="UP000556436"/>
    </source>
</evidence>
<name>A0A7W7PHI7_STRNE</name>
<comment type="caution">
    <text evidence="2">The sequence shown here is derived from an EMBL/GenBank/DDBJ whole genome shotgun (WGS) entry which is preliminary data.</text>
</comment>
<dbReference type="EMBL" id="JACHJG010000013">
    <property type="protein sequence ID" value="MBB4889308.1"/>
    <property type="molecule type" value="Genomic_DNA"/>
</dbReference>
<gene>
    <name evidence="2" type="ORF">FHS38_005383</name>
</gene>
<accession>A0A7W7PHI7</accession>
<dbReference type="InterPro" id="IPR003115">
    <property type="entry name" value="ParB_N"/>
</dbReference>
<dbReference type="InterPro" id="IPR036086">
    <property type="entry name" value="ParB/Sulfiredoxin_sf"/>
</dbReference>
<keyword evidence="3" id="KW-1185">Reference proteome</keyword>
<proteinExistence type="predicted"/>
<dbReference type="RefSeq" id="WP_184737644.1">
    <property type="nucleotide sequence ID" value="NZ_BMRW01000012.1"/>
</dbReference>
<dbReference type="Proteomes" id="UP000556436">
    <property type="component" value="Unassembled WGS sequence"/>
</dbReference>
<dbReference type="Pfam" id="PF02195">
    <property type="entry name" value="ParB_N"/>
    <property type="match status" value="1"/>
</dbReference>